<dbReference type="InterPro" id="IPR053781">
    <property type="entry name" value="F-box_AtFBL13-like"/>
</dbReference>
<dbReference type="STRING" id="81985.R0GQN5"/>
<name>R0GQN5_9BRAS</name>
<evidence type="ECO:0000313" key="3">
    <source>
        <dbReference type="Proteomes" id="UP000029121"/>
    </source>
</evidence>
<organism evidence="2 3">
    <name type="scientific">Capsella rubella</name>
    <dbReference type="NCBI Taxonomy" id="81985"/>
    <lineage>
        <taxon>Eukaryota</taxon>
        <taxon>Viridiplantae</taxon>
        <taxon>Streptophyta</taxon>
        <taxon>Embryophyta</taxon>
        <taxon>Tracheophyta</taxon>
        <taxon>Spermatophyta</taxon>
        <taxon>Magnoliopsida</taxon>
        <taxon>eudicotyledons</taxon>
        <taxon>Gunneridae</taxon>
        <taxon>Pentapetalae</taxon>
        <taxon>rosids</taxon>
        <taxon>malvids</taxon>
        <taxon>Brassicales</taxon>
        <taxon>Brassicaceae</taxon>
        <taxon>Camelineae</taxon>
        <taxon>Capsella</taxon>
    </lineage>
</organism>
<dbReference type="SMART" id="SM00579">
    <property type="entry name" value="FBD"/>
    <property type="match status" value="1"/>
</dbReference>
<dbReference type="InterPro" id="IPR032675">
    <property type="entry name" value="LRR_dom_sf"/>
</dbReference>
<dbReference type="PROSITE" id="PS50181">
    <property type="entry name" value="FBOX"/>
    <property type="match status" value="1"/>
</dbReference>
<dbReference type="SMART" id="SM00256">
    <property type="entry name" value="FBOX"/>
    <property type="match status" value="1"/>
</dbReference>
<feature type="domain" description="F-box" evidence="1">
    <location>
        <begin position="19"/>
        <end position="55"/>
    </location>
</feature>
<dbReference type="Gene3D" id="3.80.10.10">
    <property type="entry name" value="Ribonuclease Inhibitor"/>
    <property type="match status" value="1"/>
</dbReference>
<dbReference type="EMBL" id="KB870812">
    <property type="protein sequence ID" value="EOA14665.1"/>
    <property type="molecule type" value="Genomic_DNA"/>
</dbReference>
<dbReference type="SUPFAM" id="SSF81383">
    <property type="entry name" value="F-box domain"/>
    <property type="match status" value="1"/>
</dbReference>
<accession>R0GQN5</accession>
<dbReference type="Pfam" id="PF24758">
    <property type="entry name" value="LRR_At5g56370"/>
    <property type="match status" value="1"/>
</dbReference>
<dbReference type="InterPro" id="IPR036047">
    <property type="entry name" value="F-box-like_dom_sf"/>
</dbReference>
<proteinExistence type="predicted"/>
<dbReference type="Pfam" id="PF00646">
    <property type="entry name" value="F-box"/>
    <property type="match status" value="1"/>
</dbReference>
<evidence type="ECO:0000259" key="1">
    <source>
        <dbReference type="PROSITE" id="PS50181"/>
    </source>
</evidence>
<dbReference type="SUPFAM" id="SSF52047">
    <property type="entry name" value="RNI-like"/>
    <property type="match status" value="1"/>
</dbReference>
<dbReference type="PANTHER" id="PTHR31900">
    <property type="entry name" value="F-BOX/RNI SUPERFAMILY PROTEIN-RELATED"/>
    <property type="match status" value="1"/>
</dbReference>
<dbReference type="Pfam" id="PF08387">
    <property type="entry name" value="FBD"/>
    <property type="match status" value="1"/>
</dbReference>
<gene>
    <name evidence="2" type="ORF">CARUB_v10027931mg</name>
</gene>
<dbReference type="InterPro" id="IPR001810">
    <property type="entry name" value="F-box_dom"/>
</dbReference>
<dbReference type="AlphaFoldDB" id="R0GQN5"/>
<dbReference type="CDD" id="cd22160">
    <property type="entry name" value="F-box_AtFBL13-like"/>
    <property type="match status" value="1"/>
</dbReference>
<dbReference type="InterPro" id="IPR006566">
    <property type="entry name" value="FBD"/>
</dbReference>
<protein>
    <recommendedName>
        <fullName evidence="1">F-box domain-containing protein</fullName>
    </recommendedName>
</protein>
<evidence type="ECO:0000313" key="2">
    <source>
        <dbReference type="EMBL" id="EOA14665.1"/>
    </source>
</evidence>
<dbReference type="Proteomes" id="UP000029121">
    <property type="component" value="Unassembled WGS sequence"/>
</dbReference>
<keyword evidence="3" id="KW-1185">Reference proteome</keyword>
<sequence>MEKLQPSSPEAETCCGWIEDRISVLPDDLIVEILSLIPTKDAVTTMVLSKRWRSIWTIVPKIVCMERHHDGCKSISRFIDKTLELHKAPILETLCIQLGPQSPADTEIGKWVENAVGRGLKELEVELQWTSEPTNFPKSLYNCKTLVILKLSDKILVDVPSSVCLPSLKVLSLVSVTYKDDDSLVRLLSSCHVLKYMYVKRHENDNVAKFVVDVPSLQFFTYENTPLTDEGVGEHVGSLFINSPALTDFNMRDVSGDTFLVDNMPHLDVMLLQVYSYLDNKFLRSISAVASLTFFLIKETVANNISTITFSRLIDLKLYIFEWFDWLKPVMLFLSNCPNLKVLRISFGPSLMWNHPNQPSSVPECFLSHLKIFECVEYKDIEEEKELVTYIIVNSKCLERATISVATTLSLEEQVKVKTELESMFRVLTPHFLFE</sequence>
<reference evidence="3" key="1">
    <citation type="journal article" date="2013" name="Nat. Genet.">
        <title>The Capsella rubella genome and the genomic consequences of rapid mating system evolution.</title>
        <authorList>
            <person name="Slotte T."/>
            <person name="Hazzouri K.M."/>
            <person name="Agren J.A."/>
            <person name="Koenig D."/>
            <person name="Maumus F."/>
            <person name="Guo Y.L."/>
            <person name="Steige K."/>
            <person name="Platts A.E."/>
            <person name="Escobar J.S."/>
            <person name="Newman L.K."/>
            <person name="Wang W."/>
            <person name="Mandakova T."/>
            <person name="Vello E."/>
            <person name="Smith L.M."/>
            <person name="Henz S.R."/>
            <person name="Steffen J."/>
            <person name="Takuno S."/>
            <person name="Brandvain Y."/>
            <person name="Coop G."/>
            <person name="Andolfatto P."/>
            <person name="Hu T.T."/>
            <person name="Blanchette M."/>
            <person name="Clark R.M."/>
            <person name="Quesneville H."/>
            <person name="Nordborg M."/>
            <person name="Gaut B.S."/>
            <person name="Lysak M.A."/>
            <person name="Jenkins J."/>
            <person name="Grimwood J."/>
            <person name="Chapman J."/>
            <person name="Prochnik S."/>
            <person name="Shu S."/>
            <person name="Rokhsar D."/>
            <person name="Schmutz J."/>
            <person name="Weigel D."/>
            <person name="Wright S.I."/>
        </authorList>
    </citation>
    <scope>NUCLEOTIDE SEQUENCE [LARGE SCALE GENOMIC DNA]</scope>
    <source>
        <strain evidence="3">cv. Monte Gargano</strain>
    </source>
</reference>
<dbReference type="PANTHER" id="PTHR31900:SF34">
    <property type="entry name" value="EMB|CAB62440.1-RELATED"/>
    <property type="match status" value="1"/>
</dbReference>
<dbReference type="Gene3D" id="1.20.1280.50">
    <property type="match status" value="1"/>
</dbReference>
<dbReference type="InterPro" id="IPR050232">
    <property type="entry name" value="FBL13/AtMIF1-like"/>
</dbReference>
<dbReference type="InterPro" id="IPR055411">
    <property type="entry name" value="LRR_FXL15/At3g58940/PEG3-like"/>
</dbReference>